<evidence type="ECO:0000313" key="1">
    <source>
        <dbReference type="EMBL" id="AIS53370.1"/>
    </source>
</evidence>
<dbReference type="RefSeq" id="WP_049685953.1">
    <property type="nucleotide sequence ID" value="NZ_CP009170.1"/>
</dbReference>
<name>A0A097AU91_THEKI</name>
<dbReference type="OrthoDB" id="9812232at2"/>
<evidence type="ECO:0000313" key="2">
    <source>
        <dbReference type="Proteomes" id="UP000029669"/>
    </source>
</evidence>
<dbReference type="AlphaFoldDB" id="A0A097AU91"/>
<sequence length="203" mass="24146">MGRNIIIVFLLLLMFSSFFTGCGIFDNSSEELLREVKAIEELSNKYANFYLSTDTYIEKVKEVAKFADEFNEAELIITYRPKLELFPDAINMVKRKNLALLTEEQLKEIRNTLKPVKTEIEVQISKVYDDGKNKYIFSKGKVVTTYKGHFYYDYYLRKYTFINEGNEWKIMDINTQLYGRNYKQVENVTYRNEPIEFLIKFNQ</sequence>
<dbReference type="eggNOG" id="ENOG502ZRZ0">
    <property type="taxonomic scope" value="Bacteria"/>
</dbReference>
<proteinExistence type="predicted"/>
<dbReference type="HOGENOM" id="CLU_1358364_0_0_9"/>
<protein>
    <recommendedName>
        <fullName evidence="3">Lipoprotein</fullName>
    </recommendedName>
</protein>
<dbReference type="PROSITE" id="PS51257">
    <property type="entry name" value="PROKAR_LIPOPROTEIN"/>
    <property type="match status" value="1"/>
</dbReference>
<reference evidence="2" key="1">
    <citation type="journal article" date="2015" name="Genome Announc.">
        <title>Whole-Genome Sequences of 80 Environmental and Clinical Isolates of Burkholderia pseudomallei.</title>
        <authorList>
            <person name="Johnson S.L."/>
            <person name="Baker A.L."/>
            <person name="Chain P.S."/>
            <person name="Currie B.J."/>
            <person name="Daligault H.E."/>
            <person name="Davenport K.W."/>
            <person name="Davis C.B."/>
            <person name="Inglis T.J."/>
            <person name="Kaestli M."/>
            <person name="Koren S."/>
            <person name="Mayo M."/>
            <person name="Merritt A.J."/>
            <person name="Price E.P."/>
            <person name="Sarovich D.S."/>
            <person name="Warner J."/>
            <person name="Rosovitz M.J."/>
        </authorList>
    </citation>
    <scope>NUCLEOTIDE SEQUENCE [LARGE SCALE GENOMIC DNA]</scope>
    <source>
        <strain evidence="2">DSM 2030</strain>
    </source>
</reference>
<dbReference type="EMBL" id="CP009170">
    <property type="protein sequence ID" value="AIS53370.1"/>
    <property type="molecule type" value="Genomic_DNA"/>
</dbReference>
<dbReference type="KEGG" id="tki:TKV_c22410"/>
<accession>A0A097AU91</accession>
<keyword evidence="2" id="KW-1185">Reference proteome</keyword>
<evidence type="ECO:0008006" key="3">
    <source>
        <dbReference type="Google" id="ProtNLM"/>
    </source>
</evidence>
<dbReference type="Proteomes" id="UP000029669">
    <property type="component" value="Chromosome"/>
</dbReference>
<gene>
    <name evidence="1" type="ORF">TKV_c22410</name>
</gene>
<organism evidence="1 2">
    <name type="scientific">Thermoanaerobacter kivui</name>
    <name type="common">Acetogenium kivui</name>
    <dbReference type="NCBI Taxonomy" id="2325"/>
    <lineage>
        <taxon>Bacteria</taxon>
        <taxon>Bacillati</taxon>
        <taxon>Bacillota</taxon>
        <taxon>Clostridia</taxon>
        <taxon>Thermoanaerobacterales</taxon>
        <taxon>Thermoanaerobacteraceae</taxon>
        <taxon>Thermoanaerobacter</taxon>
    </lineage>
</organism>